<dbReference type="CDD" id="cd00408">
    <property type="entry name" value="DHDPS-like"/>
    <property type="match status" value="1"/>
</dbReference>
<dbReference type="GO" id="GO:0008840">
    <property type="term" value="F:4-hydroxy-tetrahydrodipicolinate synthase activity"/>
    <property type="evidence" value="ECO:0007669"/>
    <property type="project" value="UniProtKB-EC"/>
</dbReference>
<dbReference type="STRING" id="1072256.CUTER_03700"/>
<accession>A0A0G3HFM9</accession>
<dbReference type="Gene3D" id="3.20.20.70">
    <property type="entry name" value="Aldolase class I"/>
    <property type="match status" value="1"/>
</dbReference>
<feature type="active site" description="Schiff-base intermediate with substrate" evidence="4">
    <location>
        <position position="165"/>
    </location>
</feature>
<feature type="binding site" evidence="5">
    <location>
        <position position="210"/>
    </location>
    <ligand>
        <name>pyruvate</name>
        <dbReference type="ChEBI" id="CHEBI:15361"/>
    </ligand>
</feature>
<dbReference type="AlphaFoldDB" id="A0A0G3HFM9"/>
<dbReference type="InterPro" id="IPR013785">
    <property type="entry name" value="Aldolase_TIM"/>
</dbReference>
<feature type="active site" description="Proton donor/acceptor" evidence="4">
    <location>
        <position position="137"/>
    </location>
</feature>
<evidence type="ECO:0000256" key="4">
    <source>
        <dbReference type="PIRSR" id="PIRSR001365-1"/>
    </source>
</evidence>
<dbReference type="GO" id="GO:0008747">
    <property type="term" value="F:N-acetylneuraminate lyase activity"/>
    <property type="evidence" value="ECO:0007669"/>
    <property type="project" value="TreeGrafter"/>
</dbReference>
<reference evidence="7" key="2">
    <citation type="submission" date="2015-05" db="EMBL/GenBank/DDBJ databases">
        <title>Complete genome sequence of Corynebacterium uterequi DSM 45634, isolated from the uterus of a maiden mare.</title>
        <authorList>
            <person name="Ruckert C."/>
            <person name="Albersmeier A."/>
            <person name="Winkler A."/>
            <person name="Tauch A."/>
        </authorList>
    </citation>
    <scope>NUCLEOTIDE SEQUENCE [LARGE SCALE GENOMIC DNA]</scope>
    <source>
        <strain evidence="7">DSM 45634</strain>
    </source>
</reference>
<name>A0A0G3HFM9_9CORY</name>
<evidence type="ECO:0000256" key="3">
    <source>
        <dbReference type="PIRNR" id="PIRNR001365"/>
    </source>
</evidence>
<dbReference type="PANTHER" id="PTHR42849">
    <property type="entry name" value="N-ACETYLNEURAMINATE LYASE"/>
    <property type="match status" value="1"/>
</dbReference>
<keyword evidence="7" id="KW-1185">Reference proteome</keyword>
<dbReference type="SUPFAM" id="SSF51569">
    <property type="entry name" value="Aldolase"/>
    <property type="match status" value="1"/>
</dbReference>
<dbReference type="GO" id="GO:0005829">
    <property type="term" value="C:cytosol"/>
    <property type="evidence" value="ECO:0007669"/>
    <property type="project" value="TreeGrafter"/>
</dbReference>
<keyword evidence="2" id="KW-0704">Schiff base</keyword>
<comment type="similarity">
    <text evidence="3">Belongs to the DapA family.</text>
</comment>
<dbReference type="GO" id="GO:0019262">
    <property type="term" value="P:N-acetylneuraminate catabolic process"/>
    <property type="evidence" value="ECO:0007669"/>
    <property type="project" value="TreeGrafter"/>
</dbReference>
<protein>
    <submittedName>
        <fullName evidence="6">Dihydrodipicolinate synthase/N-acetylneuraminate lyase</fullName>
        <ecNumber evidence="6">4.3.3.7</ecNumber>
    </submittedName>
</protein>
<evidence type="ECO:0000256" key="2">
    <source>
        <dbReference type="ARBA" id="ARBA00023270"/>
    </source>
</evidence>
<dbReference type="OrthoDB" id="3175637at2"/>
<dbReference type="InterPro" id="IPR002220">
    <property type="entry name" value="DapA-like"/>
</dbReference>
<evidence type="ECO:0000313" key="7">
    <source>
        <dbReference type="Proteomes" id="UP000035548"/>
    </source>
</evidence>
<dbReference type="EMBL" id="CP011546">
    <property type="protein sequence ID" value="AKK10748.1"/>
    <property type="molecule type" value="Genomic_DNA"/>
</dbReference>
<dbReference type="PRINTS" id="PR00146">
    <property type="entry name" value="DHPICSNTHASE"/>
</dbReference>
<dbReference type="PIRSF" id="PIRSF001365">
    <property type="entry name" value="DHDPS"/>
    <property type="match status" value="1"/>
</dbReference>
<dbReference type="PATRIC" id="fig|1072256.5.peg.736"/>
<dbReference type="Proteomes" id="UP000035548">
    <property type="component" value="Chromosome"/>
</dbReference>
<reference evidence="6 7" key="1">
    <citation type="journal article" date="2015" name="Genome Announc.">
        <title>Virulence Factor Genes Detected in the Complete Genome Sequence of Corynebacterium uterequi DSM 45634, Isolated from the Uterus of a Maiden Mare.</title>
        <authorList>
            <person name="Ruckert C."/>
            <person name="Kriete M."/>
            <person name="Jaenicke S."/>
            <person name="Winkler A."/>
            <person name="Tauch A."/>
        </authorList>
    </citation>
    <scope>NUCLEOTIDE SEQUENCE [LARGE SCALE GENOMIC DNA]</scope>
    <source>
        <strain evidence="6 7">DSM 45634</strain>
    </source>
</reference>
<evidence type="ECO:0000256" key="5">
    <source>
        <dbReference type="PIRSR" id="PIRSR001365-2"/>
    </source>
</evidence>
<dbReference type="Pfam" id="PF00701">
    <property type="entry name" value="DHDPS"/>
    <property type="match status" value="1"/>
</dbReference>
<evidence type="ECO:0000313" key="6">
    <source>
        <dbReference type="EMBL" id="AKK10748.1"/>
    </source>
</evidence>
<gene>
    <name evidence="6" type="ORF">CUTER_03700</name>
</gene>
<dbReference type="EC" id="4.3.3.7" evidence="6"/>
<keyword evidence="1 3" id="KW-0456">Lyase</keyword>
<dbReference type="PROSITE" id="PS00666">
    <property type="entry name" value="DHDPS_2"/>
    <property type="match status" value="1"/>
</dbReference>
<dbReference type="SMART" id="SM01130">
    <property type="entry name" value="DHDPS"/>
    <property type="match status" value="1"/>
</dbReference>
<dbReference type="PANTHER" id="PTHR42849:SF1">
    <property type="entry name" value="N-ACETYLNEURAMINATE LYASE"/>
    <property type="match status" value="1"/>
</dbReference>
<organism evidence="6 7">
    <name type="scientific">Corynebacterium uterequi</name>
    <dbReference type="NCBI Taxonomy" id="1072256"/>
    <lineage>
        <taxon>Bacteria</taxon>
        <taxon>Bacillati</taxon>
        <taxon>Actinomycetota</taxon>
        <taxon>Actinomycetes</taxon>
        <taxon>Mycobacteriales</taxon>
        <taxon>Corynebacteriaceae</taxon>
        <taxon>Corynebacterium</taxon>
    </lineage>
</organism>
<dbReference type="RefSeq" id="WP_047259270.1">
    <property type="nucleotide sequence ID" value="NZ_CP011546.1"/>
</dbReference>
<dbReference type="KEGG" id="cut:CUTER_03700"/>
<dbReference type="InterPro" id="IPR020625">
    <property type="entry name" value="Schiff_base-form_aldolases_AS"/>
</dbReference>
<proteinExistence type="inferred from homology"/>
<evidence type="ECO:0000256" key="1">
    <source>
        <dbReference type="ARBA" id="ARBA00023239"/>
    </source>
</evidence>
<sequence>MTELKLRGVVPPVAVPLNDDRSIDHEGFARHIDRLINAGVHGLFILGSSGEVAFSTVARREEIIKTTMETVAGRVPVLCGVVDTQTDRVIEHIRVAERYGVDGLVATAPFYALGGVPQIERHFRALREATDLPIYAYDIPVCVGVKLPVDMLVRLGRDGVLQGVKDSSGDDVSFRFLVLENKAAGSPLSLLTGHEVVVDGAYLAGADGSVPGLANVDADGYVAQWDAFEAGDWKKVAEIQDRLARLMHIALVPQGISGFGAGIGSFKTACQLLGYFKTNQMPEPVERLSGDNVERVAGVLREVGLLDA</sequence>